<evidence type="ECO:0000313" key="2">
    <source>
        <dbReference type="Proteomes" id="UP000033986"/>
    </source>
</evidence>
<comment type="caution">
    <text evidence="1">The sequence shown here is derived from an EMBL/GenBank/DDBJ whole genome shotgun (WGS) entry which is preliminary data.</text>
</comment>
<name>A0A0G1C237_9BACT</name>
<dbReference type="AlphaFoldDB" id="A0A0G1C237"/>
<dbReference type="EMBL" id="LCDB01000026">
    <property type="protein sequence ID" value="KKS43703.1"/>
    <property type="molecule type" value="Genomic_DNA"/>
</dbReference>
<reference evidence="1 2" key="1">
    <citation type="journal article" date="2015" name="Nature">
        <title>rRNA introns, odd ribosomes, and small enigmatic genomes across a large radiation of phyla.</title>
        <authorList>
            <person name="Brown C.T."/>
            <person name="Hug L.A."/>
            <person name="Thomas B.C."/>
            <person name="Sharon I."/>
            <person name="Castelle C.J."/>
            <person name="Singh A."/>
            <person name="Wilkins M.J."/>
            <person name="Williams K.H."/>
            <person name="Banfield J.F."/>
        </authorList>
    </citation>
    <scope>NUCLEOTIDE SEQUENCE [LARGE SCALE GENOMIC DNA]</scope>
</reference>
<accession>A0A0G1C237</accession>
<sequence length="222" mass="26570">MKLYQYSCREESGVDLRQANAVARYRPDVIIFEAPGNESGCESVFNRYQPRKKPAGEIKKTQAMLRRTGKSAPWVLSDIKTYDNVRKLWKEGCNVQLFNIDGPQELLRIGLERDPTQHPRPYRRGTHLMWWVRIYLRERIMADNLEKILPCYARQKEAVVLIFLQKFHWMNVKFLLSKPTKEELWGYYFGRFKNLDRRVLEEKIRKENPVLYSYWTKISDFA</sequence>
<organism evidence="1 2">
    <name type="scientific">Candidatus Azambacteria bacterium GW2011_GWB1_42_17</name>
    <dbReference type="NCBI Taxonomy" id="1618615"/>
    <lineage>
        <taxon>Bacteria</taxon>
        <taxon>Candidatus Azamiibacteriota</taxon>
    </lineage>
</organism>
<dbReference type="Proteomes" id="UP000033986">
    <property type="component" value="Unassembled WGS sequence"/>
</dbReference>
<proteinExistence type="predicted"/>
<protein>
    <submittedName>
        <fullName evidence="1">Uncharacterized protein</fullName>
    </submittedName>
</protein>
<evidence type="ECO:0000313" key="1">
    <source>
        <dbReference type="EMBL" id="KKS43703.1"/>
    </source>
</evidence>
<gene>
    <name evidence="1" type="ORF">UV07_C0026G0005</name>
</gene>